<feature type="transmembrane region" description="Helical" evidence="1">
    <location>
        <begin position="88"/>
        <end position="110"/>
    </location>
</feature>
<accession>A0A7R8AMC6</accession>
<dbReference type="OrthoDB" id="4503994at2759"/>
<dbReference type="RefSeq" id="XP_041554702.1">
    <property type="nucleotide sequence ID" value="XM_041701859.1"/>
</dbReference>
<keyword evidence="3" id="KW-1185">Reference proteome</keyword>
<organism evidence="2 3">
    <name type="scientific">Aspergillus puulaauensis</name>
    <dbReference type="NCBI Taxonomy" id="1220207"/>
    <lineage>
        <taxon>Eukaryota</taxon>
        <taxon>Fungi</taxon>
        <taxon>Dikarya</taxon>
        <taxon>Ascomycota</taxon>
        <taxon>Pezizomycotina</taxon>
        <taxon>Eurotiomycetes</taxon>
        <taxon>Eurotiomycetidae</taxon>
        <taxon>Eurotiales</taxon>
        <taxon>Aspergillaceae</taxon>
        <taxon>Aspergillus</taxon>
    </lineage>
</organism>
<gene>
    <name evidence="2" type="ORF">APUU_30733S</name>
</gene>
<feature type="transmembrane region" description="Helical" evidence="1">
    <location>
        <begin position="54"/>
        <end position="76"/>
    </location>
</feature>
<dbReference type="Proteomes" id="UP000654913">
    <property type="component" value="Chromosome 3"/>
</dbReference>
<keyword evidence="1" id="KW-0472">Membrane</keyword>
<keyword evidence="1" id="KW-0812">Transmembrane</keyword>
<proteinExistence type="predicted"/>
<evidence type="ECO:0000313" key="3">
    <source>
        <dbReference type="Proteomes" id="UP000654913"/>
    </source>
</evidence>
<evidence type="ECO:0000313" key="2">
    <source>
        <dbReference type="EMBL" id="BCS22508.1"/>
    </source>
</evidence>
<reference evidence="2" key="1">
    <citation type="submission" date="2021-01" db="EMBL/GenBank/DDBJ databases">
        <authorList>
            <consortium name="Aspergillus puulaauensis MK2 genome sequencing consortium"/>
            <person name="Kazuki M."/>
            <person name="Futagami T."/>
        </authorList>
    </citation>
    <scope>NUCLEOTIDE SEQUENCE</scope>
    <source>
        <strain evidence="2">MK2</strain>
    </source>
</reference>
<dbReference type="EMBL" id="AP024445">
    <property type="protein sequence ID" value="BCS22508.1"/>
    <property type="molecule type" value="Genomic_DNA"/>
</dbReference>
<dbReference type="KEGG" id="apuu:APUU_30733S"/>
<name>A0A7R8AMC6_9EURO</name>
<reference evidence="2" key="2">
    <citation type="submission" date="2021-02" db="EMBL/GenBank/DDBJ databases">
        <title>Aspergillus puulaauensis MK2 genome sequence.</title>
        <authorList>
            <person name="Futagami T."/>
            <person name="Mori K."/>
            <person name="Kadooka C."/>
            <person name="Tanaka T."/>
        </authorList>
    </citation>
    <scope>NUCLEOTIDE SEQUENCE</scope>
    <source>
        <strain evidence="2">MK2</strain>
    </source>
</reference>
<protein>
    <submittedName>
        <fullName evidence="2">Uncharacterized protein</fullName>
    </submittedName>
</protein>
<sequence>MRFCLKTTKVGLSIHQPFRHRTFVLANSNDTGNRPNISSTSRPRIPHIFAIIQLLLRIGTLGTAIAALCILGKLSVKYKTAKNNRGKTFGGAISMSALALPINTWEIIALAIPNPTKKIKRAATCVVGFADFIVFAVGLYAVFEVALSDYGLGNAPVGYETPWKGLQNLAVILVAVVVAETFLALILGCVGCCREARVAKREKRAGERL</sequence>
<dbReference type="AlphaFoldDB" id="A0A7R8AMC6"/>
<evidence type="ECO:0000256" key="1">
    <source>
        <dbReference type="SAM" id="Phobius"/>
    </source>
</evidence>
<keyword evidence="1" id="KW-1133">Transmembrane helix</keyword>
<feature type="transmembrane region" description="Helical" evidence="1">
    <location>
        <begin position="169"/>
        <end position="193"/>
    </location>
</feature>
<dbReference type="GeneID" id="64972513"/>
<feature type="transmembrane region" description="Helical" evidence="1">
    <location>
        <begin position="122"/>
        <end position="143"/>
    </location>
</feature>